<dbReference type="AlphaFoldDB" id="A0A1G9T8H8"/>
<sequence length="441" mass="48498">MKRILKGSIGVFLLLGFLLLGCDQDKKASSESKAQTYTCPMHPEILQNGPGTCPICKMDLVPLHSTAAHGPADDSLNALVKPTNELVISGIKTVRPEKGSRTAEMSLKGVINYNTNNWKSVSARVSGRIERLYVKYSFEQVRKGQKIMDIYSPDLANAQQELLFLKNNSELILLESAKKKLLFLGFTQSQIDQVLRSGKISPTVSVYSPYSGYVAELALNAAASSGSSAQAGGTRISSSSSAGMNEMNSGGSADVVPTVQSISTGQALQIREGQYVTAGQKLFDLINTEQVWAEFFARPDQLQEFKRGMKVSVRSLDIAEQNSDVQVDLIQPYYREGVNYSLIRANLPNSNRAWKVGQLISVSKQSKADGNWVPRTAVLQLGKKYVVFIRRNSAFVPVYIQVNKLTDEWVDIGNSLGPDQEIAINAWFLVDTESFIKAERL</sequence>
<proteinExistence type="predicted"/>
<dbReference type="Gene3D" id="6.10.140.730">
    <property type="match status" value="1"/>
</dbReference>
<dbReference type="InterPro" id="IPR045800">
    <property type="entry name" value="HMBD"/>
</dbReference>
<dbReference type="Gene3D" id="2.40.420.20">
    <property type="match status" value="1"/>
</dbReference>
<evidence type="ECO:0000313" key="6">
    <source>
        <dbReference type="EMBL" id="SDM43974.1"/>
    </source>
</evidence>
<dbReference type="OrthoDB" id="9806939at2"/>
<name>A0A1G9T8H8_9SPHI</name>
<protein>
    <submittedName>
        <fullName evidence="6">Multidrug efflux pump subunit AcrA (Membrane-fusion protein)</fullName>
    </submittedName>
</protein>
<dbReference type="GO" id="GO:0030313">
    <property type="term" value="C:cell envelope"/>
    <property type="evidence" value="ECO:0007669"/>
    <property type="project" value="TreeGrafter"/>
</dbReference>
<dbReference type="Pfam" id="PF25869">
    <property type="entry name" value="3HB_CusB"/>
    <property type="match status" value="1"/>
</dbReference>
<dbReference type="PANTHER" id="PTHR30097:SF4">
    <property type="entry name" value="SLR6042 PROTEIN"/>
    <property type="match status" value="1"/>
</dbReference>
<dbReference type="Pfam" id="PF19335">
    <property type="entry name" value="HMBD"/>
    <property type="match status" value="1"/>
</dbReference>
<evidence type="ECO:0000256" key="2">
    <source>
        <dbReference type="SAM" id="MobiDB-lite"/>
    </source>
</evidence>
<dbReference type="Pfam" id="PF25919">
    <property type="entry name" value="BSH_CusB"/>
    <property type="match status" value="1"/>
</dbReference>
<feature type="compositionally biased region" description="Polar residues" evidence="2">
    <location>
        <begin position="235"/>
        <end position="249"/>
    </location>
</feature>
<dbReference type="PROSITE" id="PS51257">
    <property type="entry name" value="PROKAR_LIPOPROTEIN"/>
    <property type="match status" value="1"/>
</dbReference>
<evidence type="ECO:0000256" key="1">
    <source>
        <dbReference type="ARBA" id="ARBA00022448"/>
    </source>
</evidence>
<organism evidence="6 7">
    <name type="scientific">Daejeonella rubra</name>
    <dbReference type="NCBI Taxonomy" id="990371"/>
    <lineage>
        <taxon>Bacteria</taxon>
        <taxon>Pseudomonadati</taxon>
        <taxon>Bacteroidota</taxon>
        <taxon>Sphingobacteriia</taxon>
        <taxon>Sphingobacteriales</taxon>
        <taxon>Sphingobacteriaceae</taxon>
        <taxon>Daejeonella</taxon>
    </lineage>
</organism>
<keyword evidence="7" id="KW-1185">Reference proteome</keyword>
<feature type="domain" description="Heavy metal binding" evidence="3">
    <location>
        <begin position="37"/>
        <end position="62"/>
    </location>
</feature>
<dbReference type="Proteomes" id="UP000199226">
    <property type="component" value="Unassembled WGS sequence"/>
</dbReference>
<dbReference type="PANTHER" id="PTHR30097">
    <property type="entry name" value="CATION EFFLUX SYSTEM PROTEIN CUSB"/>
    <property type="match status" value="1"/>
</dbReference>
<feature type="domain" description="CusB-like three alpha-helical bundle" evidence="4">
    <location>
        <begin position="154"/>
        <end position="201"/>
    </location>
</feature>
<dbReference type="InterPro" id="IPR051909">
    <property type="entry name" value="MFP_Cation_Efflux"/>
</dbReference>
<dbReference type="Gene3D" id="2.40.50.100">
    <property type="match status" value="1"/>
</dbReference>
<accession>A0A1G9T8H8</accession>
<evidence type="ECO:0000313" key="7">
    <source>
        <dbReference type="Proteomes" id="UP000199226"/>
    </source>
</evidence>
<dbReference type="InterPro" id="IPR058790">
    <property type="entry name" value="BSH_CusB"/>
</dbReference>
<dbReference type="GO" id="GO:0046872">
    <property type="term" value="F:metal ion binding"/>
    <property type="evidence" value="ECO:0007669"/>
    <property type="project" value="InterPro"/>
</dbReference>
<dbReference type="GO" id="GO:0015679">
    <property type="term" value="P:plasma membrane copper ion transport"/>
    <property type="evidence" value="ECO:0007669"/>
    <property type="project" value="TreeGrafter"/>
</dbReference>
<evidence type="ECO:0000259" key="4">
    <source>
        <dbReference type="Pfam" id="PF25869"/>
    </source>
</evidence>
<dbReference type="STRING" id="990371.SAMN05421813_11252"/>
<feature type="region of interest" description="Disordered" evidence="2">
    <location>
        <begin position="227"/>
        <end position="249"/>
    </location>
</feature>
<feature type="domain" description="CusB-like barrel-sandwich hybrid" evidence="5">
    <location>
        <begin position="120"/>
        <end position="220"/>
    </location>
</feature>
<dbReference type="Gene3D" id="2.40.30.170">
    <property type="match status" value="1"/>
</dbReference>
<dbReference type="GO" id="GO:0060003">
    <property type="term" value="P:copper ion export"/>
    <property type="evidence" value="ECO:0007669"/>
    <property type="project" value="TreeGrafter"/>
</dbReference>
<dbReference type="EMBL" id="FNHH01000012">
    <property type="protein sequence ID" value="SDM43974.1"/>
    <property type="molecule type" value="Genomic_DNA"/>
</dbReference>
<evidence type="ECO:0000259" key="5">
    <source>
        <dbReference type="Pfam" id="PF25919"/>
    </source>
</evidence>
<evidence type="ECO:0000259" key="3">
    <source>
        <dbReference type="Pfam" id="PF19335"/>
    </source>
</evidence>
<dbReference type="RefSeq" id="WP_090704460.1">
    <property type="nucleotide sequence ID" value="NZ_FNHH01000012.1"/>
</dbReference>
<gene>
    <name evidence="6" type="ORF">SAMN05421813_11252</name>
</gene>
<keyword evidence="1" id="KW-0813">Transport</keyword>
<dbReference type="InterPro" id="IPR058791">
    <property type="entry name" value="3HB_CusB"/>
</dbReference>
<reference evidence="7" key="1">
    <citation type="submission" date="2016-10" db="EMBL/GenBank/DDBJ databases">
        <authorList>
            <person name="Varghese N."/>
            <person name="Submissions S."/>
        </authorList>
    </citation>
    <scope>NUCLEOTIDE SEQUENCE [LARGE SCALE GENOMIC DNA]</scope>
    <source>
        <strain evidence="7">DSM 24536</strain>
    </source>
</reference>